<dbReference type="AlphaFoldDB" id="A0A2P8FB51"/>
<evidence type="ECO:0000313" key="3">
    <source>
        <dbReference type="EMBL" id="PSL18951.1"/>
    </source>
</evidence>
<accession>A0A2P8FB51</accession>
<proteinExistence type="inferred from homology"/>
<evidence type="ECO:0000313" key="4">
    <source>
        <dbReference type="Proteomes" id="UP000240418"/>
    </source>
</evidence>
<organism evidence="3 4">
    <name type="scientific">Shimia abyssi</name>
    <dbReference type="NCBI Taxonomy" id="1662395"/>
    <lineage>
        <taxon>Bacteria</taxon>
        <taxon>Pseudomonadati</taxon>
        <taxon>Pseudomonadota</taxon>
        <taxon>Alphaproteobacteria</taxon>
        <taxon>Rhodobacterales</taxon>
        <taxon>Roseobacteraceae</taxon>
    </lineage>
</organism>
<evidence type="ECO:0000256" key="1">
    <source>
        <dbReference type="ARBA" id="ARBA00007689"/>
    </source>
</evidence>
<protein>
    <recommendedName>
        <fullName evidence="2">YCII-related domain-containing protein</fullName>
    </recommendedName>
</protein>
<dbReference type="Pfam" id="PF03795">
    <property type="entry name" value="YCII"/>
    <property type="match status" value="1"/>
</dbReference>
<dbReference type="EMBL" id="PYGJ01000008">
    <property type="protein sequence ID" value="PSL18951.1"/>
    <property type="molecule type" value="Genomic_DNA"/>
</dbReference>
<evidence type="ECO:0000259" key="2">
    <source>
        <dbReference type="Pfam" id="PF03795"/>
    </source>
</evidence>
<sequence>MKFIVLFEDAASAPGDVRQRYMQAHLAFLERHVGVIEAAGPVADVEHKGRDGVWIVDAESVAAVEKLVHEDPFWETGLRASVSILAWRQVYAGGERLI</sequence>
<gene>
    <name evidence="3" type="ORF">CLV88_108130</name>
</gene>
<dbReference type="Gene3D" id="3.30.70.1060">
    <property type="entry name" value="Dimeric alpha+beta barrel"/>
    <property type="match status" value="1"/>
</dbReference>
<comment type="similarity">
    <text evidence="1">Belongs to the YciI family.</text>
</comment>
<dbReference type="OrthoDB" id="7708313at2"/>
<name>A0A2P8FB51_9RHOB</name>
<reference evidence="3 4" key="1">
    <citation type="submission" date="2018-03" db="EMBL/GenBank/DDBJ databases">
        <title>Genomic Encyclopedia of Archaeal and Bacterial Type Strains, Phase II (KMG-II): from individual species to whole genera.</title>
        <authorList>
            <person name="Goeker M."/>
        </authorList>
    </citation>
    <scope>NUCLEOTIDE SEQUENCE [LARGE SCALE GENOMIC DNA]</scope>
    <source>
        <strain evidence="3 4">DSM 100673</strain>
    </source>
</reference>
<dbReference type="InterPro" id="IPR011008">
    <property type="entry name" value="Dimeric_a/b-barrel"/>
</dbReference>
<keyword evidence="4" id="KW-1185">Reference proteome</keyword>
<dbReference type="Proteomes" id="UP000240418">
    <property type="component" value="Unassembled WGS sequence"/>
</dbReference>
<dbReference type="RefSeq" id="WP_106608938.1">
    <property type="nucleotide sequence ID" value="NZ_PYGJ01000008.1"/>
</dbReference>
<dbReference type="SUPFAM" id="SSF54909">
    <property type="entry name" value="Dimeric alpha+beta barrel"/>
    <property type="match status" value="1"/>
</dbReference>
<feature type="domain" description="YCII-related" evidence="2">
    <location>
        <begin position="1"/>
        <end position="88"/>
    </location>
</feature>
<dbReference type="InterPro" id="IPR005545">
    <property type="entry name" value="YCII"/>
</dbReference>
<comment type="caution">
    <text evidence="3">The sequence shown here is derived from an EMBL/GenBank/DDBJ whole genome shotgun (WGS) entry which is preliminary data.</text>
</comment>